<dbReference type="InterPro" id="IPR000801">
    <property type="entry name" value="Esterase-like"/>
</dbReference>
<protein>
    <submittedName>
        <fullName evidence="2">Enterochelin esterase</fullName>
    </submittedName>
</protein>
<sequence length="436" mass="46126">MDWLWRTSLISGPVPWILAALGVVGGLWLLFAPTADTRRYRRLAVPITATVALALTLVGWVVVERWWRPFPDPIATEIYVWIGFGAWALLLAGVRVATDRRLRRSAVAVLAAVAVVAVSAAQVNLVFDAYPTVRDALGLPDPNRIALADVPPPTPDPVTGTPLASVWQPPADLPSSGRVVTAPIPGTVSGFGARDAVVYLPPAYFTDPRPVLPVLVLLAGQPGSPQDWLAGGKLVQTMNTFAAAHGGLAPVVVVADATGSQFGNPLCMDSSLGNVATYLAQDVPDWVTSHLQVNADPRAWAIGGLSYGGTCALQMATNHPQRYPTFLDLSGQEEPTLGDRNRTLAAAFGGDAAKFAAVNPLDLLAAHPYPDSAGVFVVGGDDRDFKPGQRKVYEAARKAGMDVRYVEVPGGHSFAVWSAGLEGQLGWLAQRLGLTS</sequence>
<feature type="transmembrane region" description="Helical" evidence="1">
    <location>
        <begin position="43"/>
        <end position="63"/>
    </location>
</feature>
<reference evidence="2 3" key="1">
    <citation type="submission" date="2016-10" db="EMBL/GenBank/DDBJ databases">
        <authorList>
            <person name="de Groot N.N."/>
        </authorList>
    </citation>
    <scope>NUCLEOTIDE SEQUENCE [LARGE SCALE GENOMIC DNA]</scope>
    <source>
        <strain evidence="2 3">JCM 11308</strain>
    </source>
</reference>
<dbReference type="AlphaFoldDB" id="A0A1G6UV51"/>
<dbReference type="InterPro" id="IPR050583">
    <property type="entry name" value="Mycobacterial_A85_antigen"/>
</dbReference>
<gene>
    <name evidence="2" type="ORF">SAMN05444580_104307</name>
</gene>
<organism evidence="2 3">
    <name type="scientific">Rhodococcus tukisamuensis</name>
    <dbReference type="NCBI Taxonomy" id="168276"/>
    <lineage>
        <taxon>Bacteria</taxon>
        <taxon>Bacillati</taxon>
        <taxon>Actinomycetota</taxon>
        <taxon>Actinomycetes</taxon>
        <taxon>Mycobacteriales</taxon>
        <taxon>Nocardiaceae</taxon>
        <taxon>Rhodococcus</taxon>
    </lineage>
</organism>
<dbReference type="PANTHER" id="PTHR48098:SF1">
    <property type="entry name" value="DIACYLGLYCEROL ACYLTRANSFERASE_MYCOLYLTRANSFERASE AG85A"/>
    <property type="match status" value="1"/>
</dbReference>
<feature type="transmembrane region" description="Helical" evidence="1">
    <location>
        <begin position="12"/>
        <end position="31"/>
    </location>
</feature>
<dbReference type="Proteomes" id="UP000199417">
    <property type="component" value="Unassembled WGS sequence"/>
</dbReference>
<dbReference type="EMBL" id="FNAB01000004">
    <property type="protein sequence ID" value="SDD45218.1"/>
    <property type="molecule type" value="Genomic_DNA"/>
</dbReference>
<keyword evidence="1" id="KW-0472">Membrane</keyword>
<dbReference type="Pfam" id="PF00756">
    <property type="entry name" value="Esterase"/>
    <property type="match status" value="1"/>
</dbReference>
<keyword evidence="3" id="KW-1185">Reference proteome</keyword>
<dbReference type="STRING" id="168276.SAMN05444580_104307"/>
<evidence type="ECO:0000313" key="3">
    <source>
        <dbReference type="Proteomes" id="UP000199417"/>
    </source>
</evidence>
<dbReference type="SUPFAM" id="SSF53474">
    <property type="entry name" value="alpha/beta-Hydrolases"/>
    <property type="match status" value="1"/>
</dbReference>
<dbReference type="RefSeq" id="WP_072845240.1">
    <property type="nucleotide sequence ID" value="NZ_FNAB01000004.1"/>
</dbReference>
<feature type="transmembrane region" description="Helical" evidence="1">
    <location>
        <begin position="78"/>
        <end position="98"/>
    </location>
</feature>
<dbReference type="PANTHER" id="PTHR48098">
    <property type="entry name" value="ENTEROCHELIN ESTERASE-RELATED"/>
    <property type="match status" value="1"/>
</dbReference>
<keyword evidence="1" id="KW-0812">Transmembrane</keyword>
<evidence type="ECO:0000256" key="1">
    <source>
        <dbReference type="SAM" id="Phobius"/>
    </source>
</evidence>
<name>A0A1G6UV51_9NOCA</name>
<dbReference type="Gene3D" id="3.40.50.1820">
    <property type="entry name" value="alpha/beta hydrolase"/>
    <property type="match status" value="1"/>
</dbReference>
<keyword evidence="1" id="KW-1133">Transmembrane helix</keyword>
<dbReference type="InterPro" id="IPR029058">
    <property type="entry name" value="AB_hydrolase_fold"/>
</dbReference>
<accession>A0A1G6UV51</accession>
<feature type="transmembrane region" description="Helical" evidence="1">
    <location>
        <begin position="105"/>
        <end position="127"/>
    </location>
</feature>
<dbReference type="GO" id="GO:0016747">
    <property type="term" value="F:acyltransferase activity, transferring groups other than amino-acyl groups"/>
    <property type="evidence" value="ECO:0007669"/>
    <property type="project" value="TreeGrafter"/>
</dbReference>
<evidence type="ECO:0000313" key="2">
    <source>
        <dbReference type="EMBL" id="SDD45218.1"/>
    </source>
</evidence>
<proteinExistence type="predicted"/>